<comment type="similarity">
    <text evidence="1 2">Belongs to the enoyl-CoA hydratase/isomerase family.</text>
</comment>
<dbReference type="InterPro" id="IPR001753">
    <property type="entry name" value="Enoyl-CoA_hydra/iso"/>
</dbReference>
<reference evidence="3 4" key="1">
    <citation type="submission" date="2018-11" db="EMBL/GenBank/DDBJ databases">
        <title>Sequencing the genomes of 1000 actinobacteria strains.</title>
        <authorList>
            <person name="Klenk H.-P."/>
        </authorList>
    </citation>
    <scope>NUCLEOTIDE SEQUENCE [LARGE SCALE GENOMIC DNA]</scope>
    <source>
        <strain evidence="3 4">DSM 44348</strain>
    </source>
</reference>
<evidence type="ECO:0000313" key="3">
    <source>
        <dbReference type="EMBL" id="ROS44387.1"/>
    </source>
</evidence>
<dbReference type="CDD" id="cd06558">
    <property type="entry name" value="crotonase-like"/>
    <property type="match status" value="1"/>
</dbReference>
<proteinExistence type="inferred from homology"/>
<comment type="caution">
    <text evidence="3">The sequence shown here is derived from an EMBL/GenBank/DDBJ whole genome shotgun (WGS) entry which is preliminary data.</text>
</comment>
<dbReference type="PANTHER" id="PTHR43802">
    <property type="entry name" value="ENOYL-COA HYDRATASE"/>
    <property type="match status" value="1"/>
</dbReference>
<dbReference type="SUPFAM" id="SSF52096">
    <property type="entry name" value="ClpP/crotonase"/>
    <property type="match status" value="1"/>
</dbReference>
<dbReference type="Proteomes" id="UP000274843">
    <property type="component" value="Unassembled WGS sequence"/>
</dbReference>
<name>A0A3N2H658_9PSEU</name>
<dbReference type="Gene3D" id="3.90.226.10">
    <property type="entry name" value="2-enoyl-CoA Hydratase, Chain A, domain 1"/>
    <property type="match status" value="1"/>
</dbReference>
<organism evidence="3 4">
    <name type="scientific">Amycolatopsis thermoflava</name>
    <dbReference type="NCBI Taxonomy" id="84480"/>
    <lineage>
        <taxon>Bacteria</taxon>
        <taxon>Bacillati</taxon>
        <taxon>Actinomycetota</taxon>
        <taxon>Actinomycetes</taxon>
        <taxon>Pseudonocardiales</taxon>
        <taxon>Pseudonocardiaceae</taxon>
        <taxon>Amycolatopsis</taxon>
        <taxon>Amycolatopsis methanolica group</taxon>
    </lineage>
</organism>
<dbReference type="PROSITE" id="PS00166">
    <property type="entry name" value="ENOYL_COA_HYDRATASE"/>
    <property type="match status" value="1"/>
</dbReference>
<evidence type="ECO:0000256" key="1">
    <source>
        <dbReference type="ARBA" id="ARBA00005254"/>
    </source>
</evidence>
<sequence>MPDFDTLLVADRGQVRWITLNRPERRNAISPLMLDELEAVLKDTAEDSEVRAVVVTGAGSAFCAGADLTVDPADPDALPDVDLARSDAVFGLLERQPQPVIAAVNGTAAAGGLELLLCCDIVLAAAGARIGDLHANAGLLPGAGGTYRLPRRVGRNPALWLLFTGDTAPVEDFQRWGLVHRVVPGEELLAETGRLAAGLTRQSPLGLRRMKELVRDGLEQDRRTGLAHALEVAQAHQKSADYAEGVRAFAARRAPRFTGR</sequence>
<dbReference type="AlphaFoldDB" id="A0A3N2H658"/>
<dbReference type="EMBL" id="RKHY01000001">
    <property type="protein sequence ID" value="ROS44387.1"/>
    <property type="molecule type" value="Genomic_DNA"/>
</dbReference>
<protein>
    <submittedName>
        <fullName evidence="3">Short chain enoyl-CoA hydratase</fullName>
    </submittedName>
</protein>
<dbReference type="InterPro" id="IPR029045">
    <property type="entry name" value="ClpP/crotonase-like_dom_sf"/>
</dbReference>
<keyword evidence="4" id="KW-1185">Reference proteome</keyword>
<dbReference type="PANTHER" id="PTHR43802:SF1">
    <property type="entry name" value="IP11341P-RELATED"/>
    <property type="match status" value="1"/>
</dbReference>
<dbReference type="InterPro" id="IPR018376">
    <property type="entry name" value="Enoyl-CoA_hyd/isom_CS"/>
</dbReference>
<gene>
    <name evidence="3" type="ORF">EDD35_6828</name>
</gene>
<dbReference type="GO" id="GO:0003824">
    <property type="term" value="F:catalytic activity"/>
    <property type="evidence" value="ECO:0007669"/>
    <property type="project" value="InterPro"/>
</dbReference>
<evidence type="ECO:0000256" key="2">
    <source>
        <dbReference type="RuleBase" id="RU003707"/>
    </source>
</evidence>
<dbReference type="Pfam" id="PF00378">
    <property type="entry name" value="ECH_1"/>
    <property type="match status" value="1"/>
</dbReference>
<evidence type="ECO:0000313" key="4">
    <source>
        <dbReference type="Proteomes" id="UP000274843"/>
    </source>
</evidence>
<accession>A0A3N2H658</accession>